<proteinExistence type="predicted"/>
<dbReference type="Proteomes" id="UP001318760">
    <property type="component" value="Unassembled WGS sequence"/>
</dbReference>
<name>A0ABD4JFI9_9BACT</name>
<evidence type="ECO:0000313" key="2">
    <source>
        <dbReference type="Proteomes" id="UP001318760"/>
    </source>
</evidence>
<accession>A0ABD4JFI9</accession>
<dbReference type="AlphaFoldDB" id="A0ABD4JFI9"/>
<dbReference type="EMBL" id="JADBHS010000001">
    <property type="protein sequence ID" value="MBE2985561.1"/>
    <property type="molecule type" value="Genomic_DNA"/>
</dbReference>
<organism evidence="1 2">
    <name type="scientific">Campylobacter californiensis</name>
    <dbReference type="NCBI Taxonomy" id="1032243"/>
    <lineage>
        <taxon>Bacteria</taxon>
        <taxon>Pseudomonadati</taxon>
        <taxon>Campylobacterota</taxon>
        <taxon>Epsilonproteobacteria</taxon>
        <taxon>Campylobacterales</taxon>
        <taxon>Campylobacteraceae</taxon>
        <taxon>Campylobacter</taxon>
    </lineage>
</organism>
<reference evidence="1 2" key="1">
    <citation type="submission" date="2020-10" db="EMBL/GenBank/DDBJ databases">
        <title>Campylobacter californiensis sp. nov. isolated from cattle and feral swine in California.</title>
        <authorList>
            <person name="Miller W.G."/>
        </authorList>
    </citation>
    <scope>NUCLEOTIDE SEQUENCE [LARGE SCALE GENOMIC DNA]</scope>
    <source>
        <strain evidence="1 2">RM12919</strain>
    </source>
</reference>
<dbReference type="RefSeq" id="WP_170000357.1">
    <property type="nucleotide sequence ID" value="NZ_JADBHS010000001.1"/>
</dbReference>
<protein>
    <recommendedName>
        <fullName evidence="3">Lipoprotein</fullName>
    </recommendedName>
</protein>
<sequence>MKTIQTLMGLKGIDHYMFRKIVFIILLSTIVLLSGGCASKPEMLVRTEYQDVAMPVKCEVTLPQNVEFKETDPQTWIDIGRYHIEVELLLKACVGETR</sequence>
<evidence type="ECO:0008006" key="3">
    <source>
        <dbReference type="Google" id="ProtNLM"/>
    </source>
</evidence>
<comment type="caution">
    <text evidence="1">The sequence shown here is derived from an EMBL/GenBank/DDBJ whole genome shotgun (WGS) entry which is preliminary data.</text>
</comment>
<gene>
    <name evidence="1" type="ORF">CCAL12919_00230</name>
</gene>
<evidence type="ECO:0000313" key="1">
    <source>
        <dbReference type="EMBL" id="MBE2985561.1"/>
    </source>
</evidence>